<dbReference type="EMBL" id="BOPH01000021">
    <property type="protein sequence ID" value="GIJ66876.1"/>
    <property type="molecule type" value="Genomic_DNA"/>
</dbReference>
<accession>A0A8J3ZSW6</accession>
<reference evidence="2" key="1">
    <citation type="submission" date="2021-01" db="EMBL/GenBank/DDBJ databases">
        <title>Whole genome shotgun sequence of Virgisporangium ochraceum NBRC 16418.</title>
        <authorList>
            <person name="Komaki H."/>
            <person name="Tamura T."/>
        </authorList>
    </citation>
    <scope>NUCLEOTIDE SEQUENCE</scope>
    <source>
        <strain evidence="2">NBRC 16418</strain>
    </source>
</reference>
<dbReference type="Pfam" id="PF01869">
    <property type="entry name" value="BcrAD_BadFG"/>
    <property type="match status" value="1"/>
</dbReference>
<keyword evidence="2" id="KW-0418">Kinase</keyword>
<dbReference type="RefSeq" id="WP_203926843.1">
    <property type="nucleotide sequence ID" value="NZ_BOPH01000021.1"/>
</dbReference>
<dbReference type="InterPro" id="IPR052519">
    <property type="entry name" value="Euk-type_GlcNAc_Kinase"/>
</dbReference>
<dbReference type="AlphaFoldDB" id="A0A8J3ZSW6"/>
<evidence type="ECO:0000313" key="3">
    <source>
        <dbReference type="Proteomes" id="UP000635606"/>
    </source>
</evidence>
<dbReference type="GO" id="GO:0016301">
    <property type="term" value="F:kinase activity"/>
    <property type="evidence" value="ECO:0007669"/>
    <property type="project" value="UniProtKB-KW"/>
</dbReference>
<dbReference type="Proteomes" id="UP000635606">
    <property type="component" value="Unassembled WGS sequence"/>
</dbReference>
<evidence type="ECO:0000313" key="2">
    <source>
        <dbReference type="EMBL" id="GIJ66876.1"/>
    </source>
</evidence>
<sequence>MLVLGVDIGGTSTRALVTTVAGERVAFGSAGAGNPVTVPTAEATASLRAALDAALSGVDPAEIRAVVAGAAGASHADPIGRTIRDAGIGCPVRVVGDAVTAYAAGTDEPTGTVLIAGTGAVAARVGDGNLVRTADGLGWLLGDLGSAFWIGREAAVATADRYYDGASATPLTRAVGAALGVDDATGVSTVDGDAVVAAVYRREPRALAALAPLVTAAAGDPGAERILDGAAAHLHATVSRVLGDGPLVLAGGVLRHCAPVREGLLRRLDPRVRVSTAEAGEVGAARLARRLVAQLPRTDGRAEAQHRRRE</sequence>
<proteinExistence type="predicted"/>
<keyword evidence="2" id="KW-0808">Transferase</keyword>
<dbReference type="InterPro" id="IPR043129">
    <property type="entry name" value="ATPase_NBD"/>
</dbReference>
<dbReference type="InterPro" id="IPR002731">
    <property type="entry name" value="ATPase_BadF"/>
</dbReference>
<protein>
    <submittedName>
        <fullName evidence="2">N-acetylglucosamine kinase</fullName>
    </submittedName>
</protein>
<keyword evidence="3" id="KW-1185">Reference proteome</keyword>
<comment type="caution">
    <text evidence="2">The sequence shown here is derived from an EMBL/GenBank/DDBJ whole genome shotgun (WGS) entry which is preliminary data.</text>
</comment>
<dbReference type="Gene3D" id="3.30.420.40">
    <property type="match status" value="2"/>
</dbReference>
<name>A0A8J3ZSW6_9ACTN</name>
<feature type="domain" description="ATPase BadF/BadG/BcrA/BcrD type" evidence="1">
    <location>
        <begin position="4"/>
        <end position="285"/>
    </location>
</feature>
<gene>
    <name evidence="2" type="ORF">Voc01_017930</name>
</gene>
<organism evidence="2 3">
    <name type="scientific">Virgisporangium ochraceum</name>
    <dbReference type="NCBI Taxonomy" id="65505"/>
    <lineage>
        <taxon>Bacteria</taxon>
        <taxon>Bacillati</taxon>
        <taxon>Actinomycetota</taxon>
        <taxon>Actinomycetes</taxon>
        <taxon>Micromonosporales</taxon>
        <taxon>Micromonosporaceae</taxon>
        <taxon>Virgisporangium</taxon>
    </lineage>
</organism>
<dbReference type="SUPFAM" id="SSF53067">
    <property type="entry name" value="Actin-like ATPase domain"/>
    <property type="match status" value="2"/>
</dbReference>
<dbReference type="PANTHER" id="PTHR43190:SF3">
    <property type="entry name" value="N-ACETYL-D-GLUCOSAMINE KINASE"/>
    <property type="match status" value="1"/>
</dbReference>
<dbReference type="PANTHER" id="PTHR43190">
    <property type="entry name" value="N-ACETYL-D-GLUCOSAMINE KINASE"/>
    <property type="match status" value="1"/>
</dbReference>
<evidence type="ECO:0000259" key="1">
    <source>
        <dbReference type="Pfam" id="PF01869"/>
    </source>
</evidence>